<feature type="compositionally biased region" description="Polar residues" evidence="1">
    <location>
        <begin position="547"/>
        <end position="556"/>
    </location>
</feature>
<dbReference type="AlphaFoldDB" id="A0A1E1KU15"/>
<feature type="compositionally biased region" description="Acidic residues" evidence="1">
    <location>
        <begin position="671"/>
        <end position="683"/>
    </location>
</feature>
<protein>
    <submittedName>
        <fullName evidence="2">Uncharacterized protein</fullName>
    </submittedName>
</protein>
<gene>
    <name evidence="2" type="ORF">RAG0_09135</name>
</gene>
<feature type="region of interest" description="Disordered" evidence="1">
    <location>
        <begin position="547"/>
        <end position="582"/>
    </location>
</feature>
<organism evidence="2 3">
    <name type="scientific">Rhynchosporium agropyri</name>
    <dbReference type="NCBI Taxonomy" id="914238"/>
    <lineage>
        <taxon>Eukaryota</taxon>
        <taxon>Fungi</taxon>
        <taxon>Dikarya</taxon>
        <taxon>Ascomycota</taxon>
        <taxon>Pezizomycotina</taxon>
        <taxon>Leotiomycetes</taxon>
        <taxon>Helotiales</taxon>
        <taxon>Ploettnerulaceae</taxon>
        <taxon>Rhynchosporium</taxon>
    </lineage>
</organism>
<feature type="region of interest" description="Disordered" evidence="1">
    <location>
        <begin position="658"/>
        <end position="699"/>
    </location>
</feature>
<evidence type="ECO:0000313" key="3">
    <source>
        <dbReference type="Proteomes" id="UP000178912"/>
    </source>
</evidence>
<evidence type="ECO:0000256" key="1">
    <source>
        <dbReference type="SAM" id="MobiDB-lite"/>
    </source>
</evidence>
<name>A0A1E1KU15_9HELO</name>
<accession>A0A1E1KU15</accession>
<proteinExistence type="predicted"/>
<sequence length="699" mass="76855">MDPQLAQDRRIVLTSTTGEKSNWCPREHIPLNQVWDSATAAHILNEEFVKTKRPRESGKNRKELKWWKKKLSYSQMFSKRTMSDLETPVDTPPSRQSALRKCFNSIWRPAVESEAAIPRSPSIGFPSLAVKNEDEATSIAAADIVAASGGPSMRRSCISKHTNENLNNERVVCRRGSPRSAATSLYELANQPGGGSLDPLAGPSILRSRFIYERAQGMMSAKGMPPPIVSFRRKIKSANGSNQKDRNQSDKAKRGWKWLYCCTKANNESDCENQGQGNLTSAAEQTLINMSFVESLVNITFANGATSRPASLKFGDVYVIVKSAQEHEHVENLEITDITKLEQSTEIEMVRLILEPRKADTNSNGFYKFADEHETVEFEHDDTDKTRFENSKTENLKELDMTLHKGLSKANSRSTFTAILASRPLARALAPSAPRLGEAELSLGRRLKAMTLRHGASAESGGLTHENVWKAEARGQGVAEGEADVECDFVKVQIPASDMVAPKRSPPATESRVRYLGLALQEAIDTNLPKPMEKEGSLRLHQVNNLHAPSASGSDQTTSANSASSKSLSTQGSAHVGQPFSSASCSNTTASASYILESVVHACKSTPLIPARDITGPSQIMPIETRKPGRITYLYASFFQVPTQGVALDKQDAPCGFESKSAPLTMPESWPGEDEWLTDDDAFEESKRERPIPSEECKK</sequence>
<evidence type="ECO:0000313" key="2">
    <source>
        <dbReference type="EMBL" id="CZT01599.1"/>
    </source>
</evidence>
<reference evidence="3" key="1">
    <citation type="submission" date="2016-03" db="EMBL/GenBank/DDBJ databases">
        <authorList>
            <person name="Guldener U."/>
        </authorList>
    </citation>
    <scope>NUCLEOTIDE SEQUENCE [LARGE SCALE GENOMIC DNA]</scope>
    <source>
        <strain evidence="3">04CH-RAC-A.6.1</strain>
    </source>
</reference>
<dbReference type="OrthoDB" id="3560683at2759"/>
<keyword evidence="3" id="KW-1185">Reference proteome</keyword>
<feature type="compositionally biased region" description="Basic and acidic residues" evidence="1">
    <location>
        <begin position="684"/>
        <end position="699"/>
    </location>
</feature>
<dbReference type="EMBL" id="FJUX01000052">
    <property type="protein sequence ID" value="CZT01599.1"/>
    <property type="molecule type" value="Genomic_DNA"/>
</dbReference>
<feature type="compositionally biased region" description="Low complexity" evidence="1">
    <location>
        <begin position="557"/>
        <end position="570"/>
    </location>
</feature>
<dbReference type="Proteomes" id="UP000178912">
    <property type="component" value="Unassembled WGS sequence"/>
</dbReference>